<protein>
    <recommendedName>
        <fullName evidence="1">SGNH hydrolase-type esterase domain-containing protein</fullName>
    </recommendedName>
</protein>
<dbReference type="InterPro" id="IPR036514">
    <property type="entry name" value="SGNH_hydro_sf"/>
</dbReference>
<feature type="domain" description="SGNH hydrolase-type esterase" evidence="1">
    <location>
        <begin position="45"/>
        <end position="211"/>
    </location>
</feature>
<name>D0LB27_GORB4</name>
<accession>D0LB27</accession>
<dbReference type="KEGG" id="gbr:Gbro_3114"/>
<dbReference type="RefSeq" id="WP_012834836.1">
    <property type="nucleotide sequence ID" value="NC_013441.1"/>
</dbReference>
<evidence type="ECO:0000259" key="1">
    <source>
        <dbReference type="Pfam" id="PF13472"/>
    </source>
</evidence>
<dbReference type="Gene3D" id="3.40.50.1110">
    <property type="entry name" value="SGNH hydrolase"/>
    <property type="match status" value="1"/>
</dbReference>
<dbReference type="InterPro" id="IPR013830">
    <property type="entry name" value="SGNH_hydro"/>
</dbReference>
<sequence>MLPNSSSELGLDGLDLTQIPFLRDLLAPRTDPSSGRTGCGNVIQIGDSTSVGIDDASHAPNPADRLTARYRSVGARTVALDAVGGRSIVERVNGAPNADEAVATHLARGDRGCWVIAMGVNDAANIVVGSRVGADERIDRIMKQLRGQPVLWPTVVTGSTTVRGYSAAGMRSFNDALRRALSRYPNLAVYDWAAEVSPAWFADGIHYTATGTAERNRRFAAALAVAFPVGATTPAVRWVRT</sequence>
<proteinExistence type="predicted"/>
<dbReference type="HOGENOM" id="CLU_945823_0_0_11"/>
<reference evidence="3" key="1">
    <citation type="submission" date="2009-10" db="EMBL/GenBank/DDBJ databases">
        <title>The complete chromosome of Gordonia bronchialis DSM 43247.</title>
        <authorList>
            <consortium name="US DOE Joint Genome Institute (JGI-PGF)"/>
            <person name="Lucas S."/>
            <person name="Copeland A."/>
            <person name="Lapidus A."/>
            <person name="Glavina del Rio T."/>
            <person name="Dalin E."/>
            <person name="Tice H."/>
            <person name="Bruce D."/>
            <person name="Goodwin L."/>
            <person name="Pitluck S."/>
            <person name="Kyrpides N."/>
            <person name="Mavromatis K."/>
            <person name="Ivanova N."/>
            <person name="Ovchinnikova G."/>
            <person name="Saunders E."/>
            <person name="Brettin T."/>
            <person name="Detter J.C."/>
            <person name="Han C."/>
            <person name="Larimer F."/>
            <person name="Land M."/>
            <person name="Hauser L."/>
            <person name="Markowitz V."/>
            <person name="Cheng J.-F."/>
            <person name="Hugenholtz P."/>
            <person name="Woyke T."/>
            <person name="Wu D."/>
            <person name="Jando M."/>
            <person name="Schneider S."/>
            <person name="Goeker M."/>
            <person name="Klenk H.-P."/>
            <person name="Eisen J.A."/>
        </authorList>
    </citation>
    <scope>NUCLEOTIDE SEQUENCE [LARGE SCALE GENOMIC DNA]</scope>
    <source>
        <strain evidence="3">ATCC 25592 / DSM 43247 / BCRC 13721 / JCM 3198 / KCTC 3076 / NBRC 16047 / NCTC 10667</strain>
    </source>
</reference>
<reference evidence="2 3" key="2">
    <citation type="journal article" date="2010" name="Stand. Genomic Sci.">
        <title>Complete genome sequence of Gordonia bronchialis type strain (3410).</title>
        <authorList>
            <person name="Ivanova N."/>
            <person name="Sikorski J."/>
            <person name="Jando M."/>
            <person name="Lapidus A."/>
            <person name="Nolan M."/>
            <person name="Lucas S."/>
            <person name="Del Rio T.G."/>
            <person name="Tice H."/>
            <person name="Copeland A."/>
            <person name="Cheng J.F."/>
            <person name="Chen F."/>
            <person name="Bruce D."/>
            <person name="Goodwin L."/>
            <person name="Pitluck S."/>
            <person name="Mavromatis K."/>
            <person name="Ovchinnikova G."/>
            <person name="Pati A."/>
            <person name="Chen A."/>
            <person name="Palaniappan K."/>
            <person name="Land M."/>
            <person name="Hauser L."/>
            <person name="Chang Y.J."/>
            <person name="Jeffries C.D."/>
            <person name="Chain P."/>
            <person name="Saunders E."/>
            <person name="Han C."/>
            <person name="Detter J.C."/>
            <person name="Brettin T."/>
            <person name="Rohde M."/>
            <person name="Goker M."/>
            <person name="Bristow J."/>
            <person name="Eisen J.A."/>
            <person name="Markowitz V."/>
            <person name="Hugenholtz P."/>
            <person name="Klenk H.P."/>
            <person name="Kyrpides N.C."/>
        </authorList>
    </citation>
    <scope>NUCLEOTIDE SEQUENCE [LARGE SCALE GENOMIC DNA]</scope>
    <source>
        <strain evidence="3">ATCC 25592 / DSM 43247 / BCRC 13721 / JCM 3198 / KCTC 3076 / NBRC 16047 / NCTC 10667</strain>
    </source>
</reference>
<dbReference type="STRING" id="526226.Gbro_3114"/>
<evidence type="ECO:0000313" key="3">
    <source>
        <dbReference type="Proteomes" id="UP000001219"/>
    </source>
</evidence>
<evidence type="ECO:0000313" key="2">
    <source>
        <dbReference type="EMBL" id="ACY22320.1"/>
    </source>
</evidence>
<dbReference type="OrthoDB" id="3404679at2"/>
<dbReference type="eggNOG" id="COG2755">
    <property type="taxonomic scope" value="Bacteria"/>
</dbReference>
<gene>
    <name evidence="2" type="ordered locus">Gbro_3114</name>
</gene>
<dbReference type="Pfam" id="PF13472">
    <property type="entry name" value="Lipase_GDSL_2"/>
    <property type="match status" value="1"/>
</dbReference>
<dbReference type="EMBL" id="CP001802">
    <property type="protein sequence ID" value="ACY22320.1"/>
    <property type="molecule type" value="Genomic_DNA"/>
</dbReference>
<keyword evidence="3" id="KW-1185">Reference proteome</keyword>
<dbReference type="CDD" id="cd00229">
    <property type="entry name" value="SGNH_hydrolase"/>
    <property type="match status" value="1"/>
</dbReference>
<dbReference type="SUPFAM" id="SSF52266">
    <property type="entry name" value="SGNH hydrolase"/>
    <property type="match status" value="1"/>
</dbReference>
<dbReference type="AlphaFoldDB" id="D0LB27"/>
<dbReference type="Proteomes" id="UP000001219">
    <property type="component" value="Chromosome"/>
</dbReference>
<organism evidence="2 3">
    <name type="scientific">Gordonia bronchialis (strain ATCC 25592 / DSM 43247 / BCRC 13721 / JCM 3198 / KCTC 3076 / NBRC 16047 / NCTC 10667)</name>
    <name type="common">Rhodococcus bronchialis</name>
    <dbReference type="NCBI Taxonomy" id="526226"/>
    <lineage>
        <taxon>Bacteria</taxon>
        <taxon>Bacillati</taxon>
        <taxon>Actinomycetota</taxon>
        <taxon>Actinomycetes</taxon>
        <taxon>Mycobacteriales</taxon>
        <taxon>Gordoniaceae</taxon>
        <taxon>Gordonia</taxon>
    </lineage>
</organism>